<proteinExistence type="inferred from homology"/>
<dbReference type="EMBL" id="LR134533">
    <property type="protein sequence ID" value="VEJ50687.1"/>
    <property type="molecule type" value="Genomic_DNA"/>
</dbReference>
<evidence type="ECO:0000256" key="4">
    <source>
        <dbReference type="PIRSR" id="PIRSR005211-1"/>
    </source>
</evidence>
<name>A0A3S4Z8B2_9NEIS</name>
<evidence type="ECO:0000313" key="5">
    <source>
        <dbReference type="EMBL" id="VEJ50687.1"/>
    </source>
</evidence>
<dbReference type="InterPro" id="IPR029058">
    <property type="entry name" value="AB_hydrolase_fold"/>
</dbReference>
<accession>A0A3S4Z8B2</accession>
<dbReference type="SUPFAM" id="SSF53474">
    <property type="entry name" value="alpha/beta-Hydrolases"/>
    <property type="match status" value="1"/>
</dbReference>
<dbReference type="Proteomes" id="UP000272771">
    <property type="component" value="Chromosome"/>
</dbReference>
<gene>
    <name evidence="5" type="ORF">NCTC12742_00820</name>
</gene>
<keyword evidence="6" id="KW-1185">Reference proteome</keyword>
<sequence>MNFPLLDTPFWLKNGHVETLYAKMLQGSAPAYRRELLPDSTGKTLVAYDFIDADSHDAPLVVLFHGLEGSSKSHYAVELMKAVKEQGWHGVVAHFRSCGGVANTAPVFYHSGDSAEIAFMLDTLAQRYTRIYAVGVSLGGNALAKYLGEQGGAAVPQAAAVVSAPVDLVAAGDCFDKGMTRLLYTRYFLDSLLPKAEASGYAPDKLKLCKTLGDFDNWFTAPYHGFADRYDYYRKSSSKPLLPEIRIPTLLLNAVNDPFMPPSVLPTDKEVSDCVMLLQPQYGGHVGFVSGTGKGNLRWLPQTVLAYFRQQE</sequence>
<feature type="active site" description="Charge relay system" evidence="4">
    <location>
        <position position="257"/>
    </location>
</feature>
<protein>
    <submittedName>
        <fullName evidence="5">Putative hydrolase</fullName>
    </submittedName>
</protein>
<dbReference type="Gene3D" id="3.40.50.1820">
    <property type="entry name" value="alpha/beta hydrolase"/>
    <property type="match status" value="1"/>
</dbReference>
<dbReference type="GO" id="GO:0034338">
    <property type="term" value="F:short-chain carboxylesterase activity"/>
    <property type="evidence" value="ECO:0007669"/>
    <property type="project" value="TreeGrafter"/>
</dbReference>
<dbReference type="InterPro" id="IPR012020">
    <property type="entry name" value="ABHD4"/>
</dbReference>
<dbReference type="InterPro" id="IPR050960">
    <property type="entry name" value="AB_hydrolase_4_sf"/>
</dbReference>
<dbReference type="PIRSF" id="PIRSF005211">
    <property type="entry name" value="Ab_hydro_YheT"/>
    <property type="match status" value="1"/>
</dbReference>
<evidence type="ECO:0000256" key="3">
    <source>
        <dbReference type="ARBA" id="ARBA00022801"/>
    </source>
</evidence>
<feature type="active site" description="Charge relay system" evidence="4">
    <location>
        <position position="285"/>
    </location>
</feature>
<dbReference type="STRING" id="28091.SAMEA3174300_01445"/>
<dbReference type="InterPro" id="IPR000952">
    <property type="entry name" value="AB_hydrolase_4_CS"/>
</dbReference>
<dbReference type="KEGG" id="nwe:SAMEA3174300_1445"/>
<evidence type="ECO:0000256" key="2">
    <source>
        <dbReference type="ARBA" id="ARBA00022487"/>
    </source>
</evidence>
<evidence type="ECO:0000313" key="6">
    <source>
        <dbReference type="Proteomes" id="UP000272771"/>
    </source>
</evidence>
<organism evidence="5 6">
    <name type="scientific">Neisseria weaveri</name>
    <dbReference type="NCBI Taxonomy" id="28091"/>
    <lineage>
        <taxon>Bacteria</taxon>
        <taxon>Pseudomonadati</taxon>
        <taxon>Pseudomonadota</taxon>
        <taxon>Betaproteobacteria</taxon>
        <taxon>Neisseriales</taxon>
        <taxon>Neisseriaceae</taxon>
        <taxon>Neisseria</taxon>
    </lineage>
</organism>
<comment type="similarity">
    <text evidence="1">Belongs to the AB hydrolase superfamily. AB hydrolase 4 family.</text>
</comment>
<dbReference type="PROSITE" id="PS01133">
    <property type="entry name" value="UPF0017"/>
    <property type="match status" value="1"/>
</dbReference>
<feature type="active site" description="Charge relay system" evidence="4">
    <location>
        <position position="137"/>
    </location>
</feature>
<dbReference type="PANTHER" id="PTHR10794:SF94">
    <property type="entry name" value="ESTERASE YHET-RELATED"/>
    <property type="match status" value="1"/>
</dbReference>
<dbReference type="OrthoDB" id="332676at2"/>
<keyword evidence="3 5" id="KW-0378">Hydrolase</keyword>
<dbReference type="GO" id="GO:0047372">
    <property type="term" value="F:monoacylglycerol lipase activity"/>
    <property type="evidence" value="ECO:0007669"/>
    <property type="project" value="TreeGrafter"/>
</dbReference>
<dbReference type="AlphaFoldDB" id="A0A3S4Z8B2"/>
<reference evidence="5 6" key="1">
    <citation type="submission" date="2018-12" db="EMBL/GenBank/DDBJ databases">
        <authorList>
            <consortium name="Pathogen Informatics"/>
        </authorList>
    </citation>
    <scope>NUCLEOTIDE SEQUENCE [LARGE SCALE GENOMIC DNA]</scope>
    <source>
        <strain evidence="5 6">NCTC12742</strain>
    </source>
</reference>
<keyword evidence="2" id="KW-0719">Serine esterase</keyword>
<dbReference type="PANTHER" id="PTHR10794">
    <property type="entry name" value="ABHYDROLASE DOMAIN-CONTAINING PROTEIN"/>
    <property type="match status" value="1"/>
</dbReference>
<evidence type="ECO:0000256" key="1">
    <source>
        <dbReference type="ARBA" id="ARBA00010884"/>
    </source>
</evidence>
<dbReference type="RefSeq" id="WP_004282583.1">
    <property type="nucleotide sequence ID" value="NZ_CAUJRG010000002.1"/>
</dbReference>